<feature type="transmembrane region" description="Helical" evidence="8">
    <location>
        <begin position="341"/>
        <end position="362"/>
    </location>
</feature>
<reference evidence="10 11" key="1">
    <citation type="journal article" date="2015" name="Nature">
        <title>rRNA introns, odd ribosomes, and small enigmatic genomes across a large radiation of phyla.</title>
        <authorList>
            <person name="Brown C.T."/>
            <person name="Hug L.A."/>
            <person name="Thomas B.C."/>
            <person name="Sharon I."/>
            <person name="Castelle C.J."/>
            <person name="Singh A."/>
            <person name="Wilkins M.J."/>
            <person name="Williams K.H."/>
            <person name="Banfield J.F."/>
        </authorList>
    </citation>
    <scope>NUCLEOTIDE SEQUENCE [LARGE SCALE GENOMIC DNA]</scope>
</reference>
<proteinExistence type="predicted"/>
<name>A0A0G0T0W4_9BACT</name>
<dbReference type="AlphaFoldDB" id="A0A0G0T0W4"/>
<keyword evidence="7 8" id="KW-0472">Membrane</keyword>
<protein>
    <recommendedName>
        <fullName evidence="9">Glycosyltransferase RgtA/B/C/D-like domain-containing protein</fullName>
    </recommendedName>
</protein>
<dbReference type="GO" id="GO:0005886">
    <property type="term" value="C:plasma membrane"/>
    <property type="evidence" value="ECO:0007669"/>
    <property type="project" value="UniProtKB-SubCell"/>
</dbReference>
<evidence type="ECO:0000313" key="10">
    <source>
        <dbReference type="EMBL" id="KKR40765.1"/>
    </source>
</evidence>
<dbReference type="InterPro" id="IPR050297">
    <property type="entry name" value="LipidA_mod_glycosyltrf_83"/>
</dbReference>
<keyword evidence="5 8" id="KW-0812">Transmembrane</keyword>
<evidence type="ECO:0000313" key="11">
    <source>
        <dbReference type="Proteomes" id="UP000034072"/>
    </source>
</evidence>
<evidence type="ECO:0000256" key="1">
    <source>
        <dbReference type="ARBA" id="ARBA00004651"/>
    </source>
</evidence>
<keyword evidence="4" id="KW-0808">Transferase</keyword>
<feature type="transmembrane region" description="Helical" evidence="8">
    <location>
        <begin position="285"/>
        <end position="304"/>
    </location>
</feature>
<dbReference type="Proteomes" id="UP000034072">
    <property type="component" value="Unassembled WGS sequence"/>
</dbReference>
<comment type="subcellular location">
    <subcellularLocation>
        <location evidence="1">Cell membrane</location>
        <topology evidence="1">Multi-pass membrane protein</topology>
    </subcellularLocation>
</comment>
<feature type="transmembrane region" description="Helical" evidence="8">
    <location>
        <begin position="310"/>
        <end position="329"/>
    </location>
</feature>
<organism evidence="10 11">
    <name type="scientific">Candidatus Yanofskybacteria bacterium GW2011_GWE2_40_11</name>
    <dbReference type="NCBI Taxonomy" id="1619033"/>
    <lineage>
        <taxon>Bacteria</taxon>
        <taxon>Candidatus Yanofskyibacteriota</taxon>
    </lineage>
</organism>
<evidence type="ECO:0000256" key="3">
    <source>
        <dbReference type="ARBA" id="ARBA00022676"/>
    </source>
</evidence>
<feature type="transmembrane region" description="Helical" evidence="8">
    <location>
        <begin position="9"/>
        <end position="27"/>
    </location>
</feature>
<evidence type="ECO:0000256" key="4">
    <source>
        <dbReference type="ARBA" id="ARBA00022679"/>
    </source>
</evidence>
<evidence type="ECO:0000256" key="7">
    <source>
        <dbReference type="ARBA" id="ARBA00023136"/>
    </source>
</evidence>
<dbReference type="Pfam" id="PF13231">
    <property type="entry name" value="PMT_2"/>
    <property type="match status" value="1"/>
</dbReference>
<feature type="transmembrane region" description="Helical" evidence="8">
    <location>
        <begin position="82"/>
        <end position="103"/>
    </location>
</feature>
<dbReference type="GO" id="GO:0009103">
    <property type="term" value="P:lipopolysaccharide biosynthetic process"/>
    <property type="evidence" value="ECO:0007669"/>
    <property type="project" value="UniProtKB-ARBA"/>
</dbReference>
<dbReference type="PANTHER" id="PTHR33908">
    <property type="entry name" value="MANNOSYLTRANSFERASE YKCB-RELATED"/>
    <property type="match status" value="1"/>
</dbReference>
<keyword evidence="3" id="KW-0328">Glycosyltransferase</keyword>
<evidence type="ECO:0000256" key="8">
    <source>
        <dbReference type="SAM" id="Phobius"/>
    </source>
</evidence>
<keyword evidence="2" id="KW-1003">Cell membrane</keyword>
<evidence type="ECO:0000256" key="5">
    <source>
        <dbReference type="ARBA" id="ARBA00022692"/>
    </source>
</evidence>
<evidence type="ECO:0000256" key="6">
    <source>
        <dbReference type="ARBA" id="ARBA00022989"/>
    </source>
</evidence>
<keyword evidence="6 8" id="KW-1133">Transmembrane helix</keyword>
<feature type="transmembrane region" description="Helical" evidence="8">
    <location>
        <begin position="263"/>
        <end position="280"/>
    </location>
</feature>
<dbReference type="PANTHER" id="PTHR33908:SF11">
    <property type="entry name" value="MEMBRANE PROTEIN"/>
    <property type="match status" value="1"/>
</dbReference>
<feature type="domain" description="Glycosyltransferase RgtA/B/C/D-like" evidence="9">
    <location>
        <begin position="62"/>
        <end position="207"/>
    </location>
</feature>
<feature type="transmembrane region" description="Helical" evidence="8">
    <location>
        <begin position="204"/>
        <end position="226"/>
    </location>
</feature>
<feature type="transmembrane region" description="Helical" evidence="8">
    <location>
        <begin position="165"/>
        <end position="192"/>
    </location>
</feature>
<gene>
    <name evidence="10" type="ORF">UT75_C0005G0073</name>
</gene>
<accession>A0A0G0T0W4</accession>
<dbReference type="EMBL" id="LBXZ01000005">
    <property type="protein sequence ID" value="KKR40765.1"/>
    <property type="molecule type" value="Genomic_DNA"/>
</dbReference>
<comment type="caution">
    <text evidence="10">The sequence shown here is derived from an EMBL/GenBank/DDBJ whole genome shotgun (WGS) entry which is preliminary data.</text>
</comment>
<feature type="transmembrane region" description="Helical" evidence="8">
    <location>
        <begin position="110"/>
        <end position="132"/>
    </location>
</feature>
<evidence type="ECO:0000259" key="9">
    <source>
        <dbReference type="Pfam" id="PF13231"/>
    </source>
</evidence>
<dbReference type="GO" id="GO:0016763">
    <property type="term" value="F:pentosyltransferase activity"/>
    <property type="evidence" value="ECO:0007669"/>
    <property type="project" value="TreeGrafter"/>
</dbReference>
<dbReference type="InterPro" id="IPR038731">
    <property type="entry name" value="RgtA/B/C-like"/>
</dbReference>
<sequence length="521" mass="59576">MRLAGNKKLFLGLTFACLFIYLAILSWNSFNMPFERDEGEYAYAAQLMRQGELPYKDSFLQKPPLIVYVYMLAQTIGGNSLWAPRVLAFIFVYISLLLIFLILRKEFSVLAGLAASWLTATTFYFISLSPFAANTEKFLILPLLGLVAVYIYFRDKNDKWPWLAAGILAAVSIMFKPIVVPIVALIFIIWLVEFVRKNSWPKSISRVGIILLGGVGTAMLIMLPIIRGGAWKYFWQEVVVFNSYYVAQYGYSLTNLFEYVKSFLLHWPFLAVLFIVFILIRPERWWFYLACLLAVLVSVYNVPFLAFGHYYIVLMPFLMMICGISFDALMSRHGGNHKTGLSIGILVSMIVVMLAPSQKLLFLSPRDLNLEIYTKHNPFVESRLVADKLAAISKPEDNVFVLGSESQIYSYSNRSSDIRFNVTFPLTLNTIKAKEYQEEVLNDLYKNNPRAIVLSLRPYSGLLGQTISEEFVKKSFSFIEKSYDLVGSYVWLDDRDGYWVDGPDTNPNDDVSLMLFVKKSL</sequence>
<evidence type="ECO:0000256" key="2">
    <source>
        <dbReference type="ARBA" id="ARBA00022475"/>
    </source>
</evidence>